<protein>
    <submittedName>
        <fullName evidence="4">DMT family transporter</fullName>
    </submittedName>
</protein>
<dbReference type="PANTHER" id="PTHR22911">
    <property type="entry name" value="ACYL-MALONYL CONDENSING ENZYME-RELATED"/>
    <property type="match status" value="1"/>
</dbReference>
<proteinExistence type="inferred from homology"/>
<sequence length="308" mass="33717">MLLHQTSGKWRLGLALSLLTVLLWGVLPIALKVTLQGLDAYTVTWFRFLMSFGLLGVYLATRKQLPSGEKLRSLPLSLLAIASIFLAMNYILYLLGLSYTTPANAQVLIQLAPVLMGLGGIYIFKERYTLLQWTGLGVLTLGFLLFFNEQLRTLITAQGKYLFGSALIVVAAIVWAIYGLAQKQLLQQLTSANVMLLIYGICAMLFAPFAQPQDILKLTPLQFTMLIFCGLNTIIAYGAFAESLEHWEASRVSAVLATAPIVTLLSVWLVAFLFPTWIVTNNLTIVGVLGASLVVIGSMTIALGKKPN</sequence>
<keyword evidence="2" id="KW-1133">Transmembrane helix</keyword>
<feature type="transmembrane region" description="Helical" evidence="2">
    <location>
        <begin position="73"/>
        <end position="95"/>
    </location>
</feature>
<comment type="similarity">
    <text evidence="1">Belongs to the EamA transporter family.</text>
</comment>
<reference evidence="4 5" key="1">
    <citation type="submission" date="2024-09" db="EMBL/GenBank/DDBJ databases">
        <title>Floridaenema gen nov. (Aerosakkonemataceae, Aerosakkonematales ord. nov., Cyanobacteria) from benthic tropical and subtropical fresh waters, with the description of four new species.</title>
        <authorList>
            <person name="Moretto J.A."/>
            <person name="Berthold D.E."/>
            <person name="Lefler F.W."/>
            <person name="Huang I.-S."/>
            <person name="Laughinghouse H. IV."/>
        </authorList>
    </citation>
    <scope>NUCLEOTIDE SEQUENCE [LARGE SCALE GENOMIC DNA]</scope>
    <source>
        <strain evidence="4 5">BLCC-F154</strain>
    </source>
</reference>
<feature type="transmembrane region" description="Helical" evidence="2">
    <location>
        <begin position="192"/>
        <end position="209"/>
    </location>
</feature>
<feature type="transmembrane region" description="Helical" evidence="2">
    <location>
        <begin position="284"/>
        <end position="304"/>
    </location>
</feature>
<feature type="transmembrane region" description="Helical" evidence="2">
    <location>
        <begin position="131"/>
        <end position="148"/>
    </location>
</feature>
<evidence type="ECO:0000259" key="3">
    <source>
        <dbReference type="Pfam" id="PF00892"/>
    </source>
</evidence>
<evidence type="ECO:0000256" key="1">
    <source>
        <dbReference type="ARBA" id="ARBA00007362"/>
    </source>
</evidence>
<evidence type="ECO:0000313" key="4">
    <source>
        <dbReference type="EMBL" id="MFB2938902.1"/>
    </source>
</evidence>
<name>A0ABV4YJ91_9CYAN</name>
<comment type="caution">
    <text evidence="4">The sequence shown here is derived from an EMBL/GenBank/DDBJ whole genome shotgun (WGS) entry which is preliminary data.</text>
</comment>
<feature type="domain" description="EamA" evidence="3">
    <location>
        <begin position="163"/>
        <end position="296"/>
    </location>
</feature>
<keyword evidence="2" id="KW-0812">Transmembrane</keyword>
<feature type="transmembrane region" description="Helical" evidence="2">
    <location>
        <begin position="107"/>
        <end position="124"/>
    </location>
</feature>
<keyword evidence="5" id="KW-1185">Reference proteome</keyword>
<feature type="domain" description="EamA" evidence="3">
    <location>
        <begin position="12"/>
        <end position="147"/>
    </location>
</feature>
<dbReference type="RefSeq" id="WP_413260370.1">
    <property type="nucleotide sequence ID" value="NZ_JBHFNS010000092.1"/>
</dbReference>
<feature type="transmembrane region" description="Helical" evidence="2">
    <location>
        <begin position="160"/>
        <end position="180"/>
    </location>
</feature>
<keyword evidence="2" id="KW-0472">Membrane</keyword>
<dbReference type="EMBL" id="JBHFNS010000092">
    <property type="protein sequence ID" value="MFB2938902.1"/>
    <property type="molecule type" value="Genomic_DNA"/>
</dbReference>
<organism evidence="4 5">
    <name type="scientific">Floridaenema fluviatile BLCC-F154</name>
    <dbReference type="NCBI Taxonomy" id="3153640"/>
    <lineage>
        <taxon>Bacteria</taxon>
        <taxon>Bacillati</taxon>
        <taxon>Cyanobacteriota</taxon>
        <taxon>Cyanophyceae</taxon>
        <taxon>Oscillatoriophycideae</taxon>
        <taxon>Aerosakkonematales</taxon>
        <taxon>Aerosakkonemataceae</taxon>
        <taxon>Floridanema</taxon>
        <taxon>Floridanema fluviatile</taxon>
    </lineage>
</organism>
<dbReference type="InterPro" id="IPR037185">
    <property type="entry name" value="EmrE-like"/>
</dbReference>
<dbReference type="Pfam" id="PF00892">
    <property type="entry name" value="EamA"/>
    <property type="match status" value="2"/>
</dbReference>
<feature type="transmembrane region" description="Helical" evidence="2">
    <location>
        <begin position="44"/>
        <end position="61"/>
    </location>
</feature>
<dbReference type="PANTHER" id="PTHR22911:SF134">
    <property type="entry name" value="DMT FAMILY TRANSPORTER"/>
    <property type="match status" value="1"/>
</dbReference>
<gene>
    <name evidence="4" type="ORF">ACE1B6_26920</name>
</gene>
<evidence type="ECO:0000313" key="5">
    <source>
        <dbReference type="Proteomes" id="UP001576776"/>
    </source>
</evidence>
<dbReference type="InterPro" id="IPR000620">
    <property type="entry name" value="EamA_dom"/>
</dbReference>
<evidence type="ECO:0000256" key="2">
    <source>
        <dbReference type="SAM" id="Phobius"/>
    </source>
</evidence>
<feature type="transmembrane region" description="Helical" evidence="2">
    <location>
        <begin position="252"/>
        <end position="278"/>
    </location>
</feature>
<dbReference type="Proteomes" id="UP001576776">
    <property type="component" value="Unassembled WGS sequence"/>
</dbReference>
<accession>A0ABV4YJ91</accession>
<dbReference type="SUPFAM" id="SSF103481">
    <property type="entry name" value="Multidrug resistance efflux transporter EmrE"/>
    <property type="match status" value="1"/>
</dbReference>
<feature type="transmembrane region" description="Helical" evidence="2">
    <location>
        <begin position="221"/>
        <end position="240"/>
    </location>
</feature>